<accession>A0ABZ2XH11</accession>
<sequence length="213" mass="23392">MTDTLRTLKLEQGGSDLLVLLPGAYMRPEDFVAAGFFSRAETRQPGLDLCAVDLDLERISGGEALPAVHREILRPARRDYRRVWLGGISLGGLLALCQAADHPDSIDGLCLLAPYPGSRLTTNAIQAAGGIDAWQATPEQLTDPEFRVWHWLKTPPSLPAFIGHGRDDRFAAGMQQLAERFPPACRHTAPGGHDWPAWQHLWEDFLAAGHFPA</sequence>
<organism evidence="1 2">
    <name type="scientific">Azonexus hydrophilus</name>
    <dbReference type="NCBI Taxonomy" id="418702"/>
    <lineage>
        <taxon>Bacteria</taxon>
        <taxon>Pseudomonadati</taxon>
        <taxon>Pseudomonadota</taxon>
        <taxon>Betaproteobacteria</taxon>
        <taxon>Rhodocyclales</taxon>
        <taxon>Azonexaceae</taxon>
        <taxon>Azonexus</taxon>
    </lineage>
</organism>
<evidence type="ECO:0000313" key="1">
    <source>
        <dbReference type="EMBL" id="WZJ21911.1"/>
    </source>
</evidence>
<gene>
    <name evidence="1" type="ORF">AADV58_01835</name>
</gene>
<name>A0ABZ2XH11_9RHOO</name>
<dbReference type="Gene3D" id="3.40.50.1820">
    <property type="entry name" value="alpha/beta hydrolase"/>
    <property type="match status" value="1"/>
</dbReference>
<evidence type="ECO:0000313" key="2">
    <source>
        <dbReference type="Proteomes" id="UP001479520"/>
    </source>
</evidence>
<evidence type="ECO:0008006" key="3">
    <source>
        <dbReference type="Google" id="ProtNLM"/>
    </source>
</evidence>
<protein>
    <recommendedName>
        <fullName evidence="3">AB hydrolase-1 domain-containing protein</fullName>
    </recommendedName>
</protein>
<dbReference type="SUPFAM" id="SSF53474">
    <property type="entry name" value="alpha/beta-Hydrolases"/>
    <property type="match status" value="1"/>
</dbReference>
<dbReference type="RefSeq" id="WP_341743926.1">
    <property type="nucleotide sequence ID" value="NZ_CP151406.1"/>
</dbReference>
<keyword evidence="2" id="KW-1185">Reference proteome</keyword>
<dbReference type="EMBL" id="CP151406">
    <property type="protein sequence ID" value="WZJ21911.1"/>
    <property type="molecule type" value="Genomic_DNA"/>
</dbReference>
<proteinExistence type="predicted"/>
<reference evidence="1 2" key="1">
    <citation type="submission" date="2024-04" db="EMBL/GenBank/DDBJ databases">
        <title>Dissimilatory iodate-reducing microorganisms contribute to the enrichment of iodine in groundwater.</title>
        <authorList>
            <person name="Jiang Z."/>
        </authorList>
    </citation>
    <scope>NUCLEOTIDE SEQUENCE [LARGE SCALE GENOMIC DNA]</scope>
    <source>
        <strain evidence="1 2">NCP973</strain>
    </source>
</reference>
<dbReference type="InterPro" id="IPR029058">
    <property type="entry name" value="AB_hydrolase_fold"/>
</dbReference>
<dbReference type="Proteomes" id="UP001479520">
    <property type="component" value="Chromosome"/>
</dbReference>